<sequence length="299" mass="34546">MTKTAKDKKGAASNKNKFKADDKVYAMDSGDLYEAKVIKFKPSGEQFTYFLHYMGWNSRWDKWVVESDLMAAGPEALEMQQQLKDKKKKAKVNAAKRKEDQKVKEQIKKEDQKIKKARVDVKKDTEDDSGVTEVKVAMPFTLKKQLVTDWEHVTQEPRRLVKLPRELTAANVMAQYMESKANRGTPQQTARAQELMDGVRIYFDKALPLILLYRQERTQYDITVQKLPGKSPSEIYGAEHLLRVFVRLPQLLAQSALTPPEVTQVQKLLADFLRFMQKNHAAFFVQEYEDEEPEEPQTA</sequence>
<dbReference type="SUPFAM" id="SSF54160">
    <property type="entry name" value="Chromo domain-like"/>
    <property type="match status" value="1"/>
</dbReference>
<dbReference type="InterPro" id="IPR038217">
    <property type="entry name" value="MRG_C_sf"/>
</dbReference>
<keyword evidence="5" id="KW-0539">Nucleus</keyword>
<dbReference type="PROSITE" id="PS51640">
    <property type="entry name" value="MRG"/>
    <property type="match status" value="1"/>
</dbReference>
<evidence type="ECO:0000256" key="2">
    <source>
        <dbReference type="ARBA" id="ARBA00022853"/>
    </source>
</evidence>
<organism evidence="7 8">
    <name type="scientific">Ectocarpus siliculosus</name>
    <name type="common">Brown alga</name>
    <name type="synonym">Conferva siliculosa</name>
    <dbReference type="NCBI Taxonomy" id="2880"/>
    <lineage>
        <taxon>Eukaryota</taxon>
        <taxon>Sar</taxon>
        <taxon>Stramenopiles</taxon>
        <taxon>Ochrophyta</taxon>
        <taxon>PX clade</taxon>
        <taxon>Phaeophyceae</taxon>
        <taxon>Ectocarpales</taxon>
        <taxon>Ectocarpaceae</taxon>
        <taxon>Ectocarpus</taxon>
    </lineage>
</organism>
<evidence type="ECO:0000259" key="6">
    <source>
        <dbReference type="SMART" id="SM00298"/>
    </source>
</evidence>
<dbReference type="Gene3D" id="2.30.30.140">
    <property type="match status" value="1"/>
</dbReference>
<dbReference type="OMA" id="GLQTYFD"/>
<dbReference type="SMART" id="SM00298">
    <property type="entry name" value="CHROMO"/>
    <property type="match status" value="1"/>
</dbReference>
<dbReference type="EMBL" id="FN649751">
    <property type="protein sequence ID" value="CBJ30813.1"/>
    <property type="molecule type" value="Genomic_DNA"/>
</dbReference>
<dbReference type="AlphaFoldDB" id="D7FRM2"/>
<keyword evidence="3" id="KW-0805">Transcription regulation</keyword>
<evidence type="ECO:0000313" key="7">
    <source>
        <dbReference type="EMBL" id="CBJ30813.1"/>
    </source>
</evidence>
<keyword evidence="2" id="KW-0156">Chromatin regulator</keyword>
<evidence type="ECO:0000313" key="8">
    <source>
        <dbReference type="Proteomes" id="UP000002630"/>
    </source>
</evidence>
<dbReference type="GO" id="GO:0006355">
    <property type="term" value="P:regulation of DNA-templated transcription"/>
    <property type="evidence" value="ECO:0007669"/>
    <property type="project" value="InterPro"/>
</dbReference>
<dbReference type="GO" id="GO:0000123">
    <property type="term" value="C:histone acetyltransferase complex"/>
    <property type="evidence" value="ECO:0007669"/>
    <property type="project" value="TreeGrafter"/>
</dbReference>
<evidence type="ECO:0000256" key="4">
    <source>
        <dbReference type="ARBA" id="ARBA00023163"/>
    </source>
</evidence>
<feature type="domain" description="Chromo" evidence="6">
    <location>
        <begin position="32"/>
        <end position="85"/>
    </location>
</feature>
<accession>D7FRM2</accession>
<dbReference type="Pfam" id="PF11717">
    <property type="entry name" value="Tudor-knot"/>
    <property type="match status" value="1"/>
</dbReference>
<dbReference type="eggNOG" id="KOG3001">
    <property type="taxonomic scope" value="Eukaryota"/>
</dbReference>
<evidence type="ECO:0000256" key="1">
    <source>
        <dbReference type="ARBA" id="ARBA00004123"/>
    </source>
</evidence>
<name>D7FRM2_ECTSI</name>
<dbReference type="PANTHER" id="PTHR10880:SF15">
    <property type="entry name" value="MSL COMPLEX SUBUNIT 3"/>
    <property type="match status" value="1"/>
</dbReference>
<dbReference type="OrthoDB" id="124855at2759"/>
<proteinExistence type="predicted"/>
<dbReference type="GO" id="GO:0005634">
    <property type="term" value="C:nucleus"/>
    <property type="evidence" value="ECO:0007669"/>
    <property type="project" value="UniProtKB-SubCell"/>
</dbReference>
<comment type="subcellular location">
    <subcellularLocation>
        <location evidence="1">Nucleus</location>
    </subcellularLocation>
</comment>
<dbReference type="InterPro" id="IPR016197">
    <property type="entry name" value="Chromo-like_dom_sf"/>
</dbReference>
<dbReference type="InterPro" id="IPR008676">
    <property type="entry name" value="MRG"/>
</dbReference>
<gene>
    <name evidence="7" type="ORF">Esi_0216_0033</name>
</gene>
<dbReference type="Proteomes" id="UP000002630">
    <property type="component" value="Linkage Group LG26"/>
</dbReference>
<keyword evidence="4" id="KW-0804">Transcription</keyword>
<dbReference type="EMBL" id="FN648394">
    <property type="protein sequence ID" value="CBJ30813.1"/>
    <property type="molecule type" value="Genomic_DNA"/>
</dbReference>
<dbReference type="InterPro" id="IPR025995">
    <property type="entry name" value="Tudor-knot"/>
</dbReference>
<dbReference type="InterPro" id="IPR026541">
    <property type="entry name" value="MRG_dom"/>
</dbReference>
<dbReference type="PIRSF" id="PIRSF038133">
    <property type="entry name" value="HAT_Nua4_EAF3/MRG15"/>
    <property type="match status" value="1"/>
</dbReference>
<evidence type="ECO:0000256" key="3">
    <source>
        <dbReference type="ARBA" id="ARBA00023015"/>
    </source>
</evidence>
<evidence type="ECO:0000256" key="5">
    <source>
        <dbReference type="ARBA" id="ARBA00023242"/>
    </source>
</evidence>
<dbReference type="Pfam" id="PF05712">
    <property type="entry name" value="MRG"/>
    <property type="match status" value="1"/>
</dbReference>
<dbReference type="InterPro" id="IPR000953">
    <property type="entry name" value="Chromo/chromo_shadow_dom"/>
</dbReference>
<reference evidence="7 8" key="1">
    <citation type="journal article" date="2010" name="Nature">
        <title>The Ectocarpus genome and the independent evolution of multicellularity in brown algae.</title>
        <authorList>
            <person name="Cock J.M."/>
            <person name="Sterck L."/>
            <person name="Rouze P."/>
            <person name="Scornet D."/>
            <person name="Allen A.E."/>
            <person name="Amoutzias G."/>
            <person name="Anthouard V."/>
            <person name="Artiguenave F."/>
            <person name="Aury J.M."/>
            <person name="Badger J.H."/>
            <person name="Beszteri B."/>
            <person name="Billiau K."/>
            <person name="Bonnet E."/>
            <person name="Bothwell J.H."/>
            <person name="Bowler C."/>
            <person name="Boyen C."/>
            <person name="Brownlee C."/>
            <person name="Carrano C.J."/>
            <person name="Charrier B."/>
            <person name="Cho G.Y."/>
            <person name="Coelho S.M."/>
            <person name="Collen J."/>
            <person name="Corre E."/>
            <person name="Da Silva C."/>
            <person name="Delage L."/>
            <person name="Delaroque N."/>
            <person name="Dittami S.M."/>
            <person name="Doulbeau S."/>
            <person name="Elias M."/>
            <person name="Farnham G."/>
            <person name="Gachon C.M."/>
            <person name="Gschloessl B."/>
            <person name="Heesch S."/>
            <person name="Jabbari K."/>
            <person name="Jubin C."/>
            <person name="Kawai H."/>
            <person name="Kimura K."/>
            <person name="Kloareg B."/>
            <person name="Kupper F.C."/>
            <person name="Lang D."/>
            <person name="Le Bail A."/>
            <person name="Leblanc C."/>
            <person name="Lerouge P."/>
            <person name="Lohr M."/>
            <person name="Lopez P.J."/>
            <person name="Martens C."/>
            <person name="Maumus F."/>
            <person name="Michel G."/>
            <person name="Miranda-Saavedra D."/>
            <person name="Morales J."/>
            <person name="Moreau H."/>
            <person name="Motomura T."/>
            <person name="Nagasato C."/>
            <person name="Napoli C.A."/>
            <person name="Nelson D.R."/>
            <person name="Nyvall-Collen P."/>
            <person name="Peters A.F."/>
            <person name="Pommier C."/>
            <person name="Potin P."/>
            <person name="Poulain J."/>
            <person name="Quesneville H."/>
            <person name="Read B."/>
            <person name="Rensing S.A."/>
            <person name="Ritter A."/>
            <person name="Rousvoal S."/>
            <person name="Samanta M."/>
            <person name="Samson G."/>
            <person name="Schroeder D.C."/>
            <person name="Segurens B."/>
            <person name="Strittmatter M."/>
            <person name="Tonon T."/>
            <person name="Tregear J.W."/>
            <person name="Valentin K."/>
            <person name="von Dassow P."/>
            <person name="Yamagishi T."/>
            <person name="Van de Peer Y."/>
            <person name="Wincker P."/>
        </authorList>
    </citation>
    <scope>NUCLEOTIDE SEQUENCE [LARGE SCALE GENOMIC DNA]</scope>
    <source>
        <strain evidence="8">Ec32 / CCAP1310/4</strain>
    </source>
</reference>
<keyword evidence="8" id="KW-1185">Reference proteome</keyword>
<dbReference type="InParanoid" id="D7FRM2"/>
<dbReference type="STRING" id="2880.D7FRM2"/>
<dbReference type="PANTHER" id="PTHR10880">
    <property type="entry name" value="MORTALITY FACTOR 4-LIKE PROTEIN"/>
    <property type="match status" value="1"/>
</dbReference>
<dbReference type="Gene3D" id="1.10.274.30">
    <property type="entry name" value="MRG domain"/>
    <property type="match status" value="1"/>
</dbReference>
<protein>
    <submittedName>
        <fullName evidence="7">Chromatin binding protein, putative</fullName>
    </submittedName>
</protein>
<dbReference type="GO" id="GO:0006325">
    <property type="term" value="P:chromatin organization"/>
    <property type="evidence" value="ECO:0007669"/>
    <property type="project" value="UniProtKB-KW"/>
</dbReference>